<evidence type="ECO:0000313" key="3">
    <source>
        <dbReference type="Proteomes" id="UP001066276"/>
    </source>
</evidence>
<protein>
    <submittedName>
        <fullName evidence="2">Uncharacterized protein</fullName>
    </submittedName>
</protein>
<gene>
    <name evidence="2" type="ORF">NDU88_001853</name>
</gene>
<proteinExistence type="predicted"/>
<comment type="caution">
    <text evidence="2">The sequence shown here is derived from an EMBL/GenBank/DDBJ whole genome shotgun (WGS) entry which is preliminary data.</text>
</comment>
<accession>A0AAV7NCB4</accession>
<dbReference type="AlphaFoldDB" id="A0AAV7NCB4"/>
<evidence type="ECO:0000256" key="1">
    <source>
        <dbReference type="SAM" id="MobiDB-lite"/>
    </source>
</evidence>
<dbReference type="Proteomes" id="UP001066276">
    <property type="component" value="Chromosome 8"/>
</dbReference>
<organism evidence="2 3">
    <name type="scientific">Pleurodeles waltl</name>
    <name type="common">Iberian ribbed newt</name>
    <dbReference type="NCBI Taxonomy" id="8319"/>
    <lineage>
        <taxon>Eukaryota</taxon>
        <taxon>Metazoa</taxon>
        <taxon>Chordata</taxon>
        <taxon>Craniata</taxon>
        <taxon>Vertebrata</taxon>
        <taxon>Euteleostomi</taxon>
        <taxon>Amphibia</taxon>
        <taxon>Batrachia</taxon>
        <taxon>Caudata</taxon>
        <taxon>Salamandroidea</taxon>
        <taxon>Salamandridae</taxon>
        <taxon>Pleurodelinae</taxon>
        <taxon>Pleurodeles</taxon>
    </lineage>
</organism>
<keyword evidence="3" id="KW-1185">Reference proteome</keyword>
<reference evidence="2" key="1">
    <citation type="journal article" date="2022" name="bioRxiv">
        <title>Sequencing and chromosome-scale assembly of the giantPleurodeles waltlgenome.</title>
        <authorList>
            <person name="Brown T."/>
            <person name="Elewa A."/>
            <person name="Iarovenko S."/>
            <person name="Subramanian E."/>
            <person name="Araus A.J."/>
            <person name="Petzold A."/>
            <person name="Susuki M."/>
            <person name="Suzuki K.-i.T."/>
            <person name="Hayashi T."/>
            <person name="Toyoda A."/>
            <person name="Oliveira C."/>
            <person name="Osipova E."/>
            <person name="Leigh N.D."/>
            <person name="Simon A."/>
            <person name="Yun M.H."/>
        </authorList>
    </citation>
    <scope>NUCLEOTIDE SEQUENCE</scope>
    <source>
        <strain evidence="2">20211129_DDA</strain>
        <tissue evidence="2">Liver</tissue>
    </source>
</reference>
<evidence type="ECO:0000313" key="2">
    <source>
        <dbReference type="EMBL" id="KAJ1113611.1"/>
    </source>
</evidence>
<feature type="region of interest" description="Disordered" evidence="1">
    <location>
        <begin position="1"/>
        <end position="73"/>
    </location>
</feature>
<feature type="compositionally biased region" description="Polar residues" evidence="1">
    <location>
        <begin position="61"/>
        <end position="71"/>
    </location>
</feature>
<dbReference type="EMBL" id="JANPWB010000012">
    <property type="protein sequence ID" value="KAJ1113611.1"/>
    <property type="molecule type" value="Genomic_DNA"/>
</dbReference>
<name>A0AAV7NCB4_PLEWA</name>
<sequence length="117" mass="12561">MGPGRAEPPGDADSDSLEPRRDQWGSTEQRAQRDVGCEVGLRPLTALKPVDDTDIGGRAQQAPTLNSTRQIGQGPRCGAAPLQLNISIVPLQLAQRNSLVRKTSEGANWMSQEDTAE</sequence>